<evidence type="ECO:0000256" key="8">
    <source>
        <dbReference type="ARBA" id="ARBA00022777"/>
    </source>
</evidence>
<feature type="domain" description="Protein kinase" evidence="17">
    <location>
        <begin position="144"/>
        <end position="408"/>
    </location>
</feature>
<evidence type="ECO:0000256" key="3">
    <source>
        <dbReference type="ARBA" id="ARBA00022527"/>
    </source>
</evidence>
<evidence type="ECO:0000256" key="16">
    <source>
        <dbReference type="SAM" id="Phobius"/>
    </source>
</evidence>
<dbReference type="InterPro" id="IPR017441">
    <property type="entry name" value="Protein_kinase_ATP_BS"/>
</dbReference>
<dbReference type="InterPro" id="IPR008271">
    <property type="entry name" value="Ser/Thr_kinase_AS"/>
</dbReference>
<evidence type="ECO:0000256" key="11">
    <source>
        <dbReference type="ARBA" id="ARBA00023136"/>
    </source>
</evidence>
<dbReference type="PROSITE" id="PS00107">
    <property type="entry name" value="PROTEIN_KINASE_ATP"/>
    <property type="match status" value="1"/>
</dbReference>
<dbReference type="GO" id="GO:0004674">
    <property type="term" value="F:protein serine/threonine kinase activity"/>
    <property type="evidence" value="ECO:0007669"/>
    <property type="project" value="UniProtKB-KW"/>
</dbReference>
<comment type="catalytic activity">
    <reaction evidence="12">
        <text>L-threonyl-[protein] + ATP = O-phospho-L-threonyl-[protein] + ADP + H(+)</text>
        <dbReference type="Rhea" id="RHEA:46608"/>
        <dbReference type="Rhea" id="RHEA-COMP:11060"/>
        <dbReference type="Rhea" id="RHEA-COMP:11605"/>
        <dbReference type="ChEBI" id="CHEBI:15378"/>
        <dbReference type="ChEBI" id="CHEBI:30013"/>
        <dbReference type="ChEBI" id="CHEBI:30616"/>
        <dbReference type="ChEBI" id="CHEBI:61977"/>
        <dbReference type="ChEBI" id="CHEBI:456216"/>
        <dbReference type="EC" id="2.7.11.1"/>
    </reaction>
</comment>
<keyword evidence="8" id="KW-0418">Kinase</keyword>
<sequence>MTDSATTPSSSPSLKLLVLVGILLISVVVIVLLIFFICVRGSRSCKKRKLVTKHSSGTIPLVSKEIMMVKALDLTPVSGPTQSESDDVDVDPKKEAEIKLEIEAMRKSDVSGGGHRSEVSVEDPNIGWGRWYTLKEVELATRGFAEGNVIGEGGYGVVYRGVLQDCSVVAVKNLHNNKGQAEKEFKVEVEAIGKVRHKNLVGLVGYCAEGPRRMLVYEYVNNGNLEQWLHGDVGPISPLTWDIRMRIAIGTAKGLAYLHEGLEPKVVHRDIKSSNILLDKNWNAKVSDFGLAKLLGSEKTHVTTRVMGTFGYVAPEYASTGMLNERSDVYSFGVLLMEIITGRSPIDYSRPPGEMNLVDWFKAMVASRRSDELVDPLIEIPPSPRSLKRVLLICLRCIDLDVVKRPKMGQIVHMLETDDFPFRSELRTIRDKDPVPSHADVSIKVPYPPKHAEIVEKSRWR</sequence>
<dbReference type="Gene3D" id="1.10.510.10">
    <property type="entry name" value="Transferase(Phosphotransferase) domain 1"/>
    <property type="match status" value="1"/>
</dbReference>
<dbReference type="PROSITE" id="PS50011">
    <property type="entry name" value="PROTEIN_KINASE_DOM"/>
    <property type="match status" value="1"/>
</dbReference>
<dbReference type="Gene3D" id="3.30.200.20">
    <property type="entry name" value="Phosphorylase Kinase, domain 1"/>
    <property type="match status" value="1"/>
</dbReference>
<comment type="similarity">
    <text evidence="15">Belongs to the protein kinase superfamily.</text>
</comment>
<evidence type="ECO:0000256" key="14">
    <source>
        <dbReference type="PROSITE-ProRule" id="PRU10141"/>
    </source>
</evidence>
<evidence type="ECO:0000256" key="15">
    <source>
        <dbReference type="RuleBase" id="RU000304"/>
    </source>
</evidence>
<evidence type="ECO:0000256" key="9">
    <source>
        <dbReference type="ARBA" id="ARBA00022840"/>
    </source>
</evidence>
<dbReference type="InterPro" id="IPR011009">
    <property type="entry name" value="Kinase-like_dom_sf"/>
</dbReference>
<dbReference type="Pfam" id="PF07714">
    <property type="entry name" value="PK_Tyr_Ser-Thr"/>
    <property type="match status" value="1"/>
</dbReference>
<comment type="catalytic activity">
    <reaction evidence="13">
        <text>L-seryl-[protein] + ATP = O-phospho-L-seryl-[protein] + ADP + H(+)</text>
        <dbReference type="Rhea" id="RHEA:17989"/>
        <dbReference type="Rhea" id="RHEA-COMP:9863"/>
        <dbReference type="Rhea" id="RHEA-COMP:11604"/>
        <dbReference type="ChEBI" id="CHEBI:15378"/>
        <dbReference type="ChEBI" id="CHEBI:29999"/>
        <dbReference type="ChEBI" id="CHEBI:30616"/>
        <dbReference type="ChEBI" id="CHEBI:83421"/>
        <dbReference type="ChEBI" id="CHEBI:456216"/>
        <dbReference type="EC" id="2.7.11.1"/>
    </reaction>
</comment>
<dbReference type="InterPro" id="IPR001245">
    <property type="entry name" value="Ser-Thr/Tyr_kinase_cat_dom"/>
</dbReference>
<dbReference type="Proteomes" id="UP001367508">
    <property type="component" value="Unassembled WGS sequence"/>
</dbReference>
<keyword evidence="11 16" id="KW-0472">Membrane</keyword>
<dbReference type="AlphaFoldDB" id="A0AAN9PW24"/>
<comment type="caution">
    <text evidence="18">The sequence shown here is derived from an EMBL/GenBank/DDBJ whole genome shotgun (WGS) entry which is preliminary data.</text>
</comment>
<feature type="binding site" evidence="14">
    <location>
        <position position="172"/>
    </location>
    <ligand>
        <name>ATP</name>
        <dbReference type="ChEBI" id="CHEBI:30616"/>
    </ligand>
</feature>
<dbReference type="PANTHER" id="PTHR47984:SF8">
    <property type="entry name" value="RECEPTOR-LIKE KINASE"/>
    <property type="match status" value="1"/>
</dbReference>
<evidence type="ECO:0000313" key="19">
    <source>
        <dbReference type="Proteomes" id="UP001367508"/>
    </source>
</evidence>
<protein>
    <recommendedName>
        <fullName evidence="2">non-specific serine/threonine protein kinase</fullName>
        <ecNumber evidence="2">2.7.11.1</ecNumber>
    </recommendedName>
</protein>
<keyword evidence="4" id="KW-0597">Phosphoprotein</keyword>
<dbReference type="EMBL" id="JAYMYQ010000009">
    <property type="protein sequence ID" value="KAK7312347.1"/>
    <property type="molecule type" value="Genomic_DNA"/>
</dbReference>
<keyword evidence="7 14" id="KW-0547">Nucleotide-binding</keyword>
<dbReference type="PROSITE" id="PS00108">
    <property type="entry name" value="PROTEIN_KINASE_ST"/>
    <property type="match status" value="1"/>
</dbReference>
<dbReference type="InterPro" id="IPR052232">
    <property type="entry name" value="RLK_Ser/Thr-Kinase"/>
</dbReference>
<feature type="transmembrane region" description="Helical" evidence="16">
    <location>
        <begin position="16"/>
        <end position="39"/>
    </location>
</feature>
<dbReference type="GO" id="GO:0016020">
    <property type="term" value="C:membrane"/>
    <property type="evidence" value="ECO:0007669"/>
    <property type="project" value="UniProtKB-SubCell"/>
</dbReference>
<proteinExistence type="inferred from homology"/>
<evidence type="ECO:0000313" key="18">
    <source>
        <dbReference type="EMBL" id="KAK7312347.1"/>
    </source>
</evidence>
<keyword evidence="9 14" id="KW-0067">ATP-binding</keyword>
<name>A0AAN9PW24_CANGL</name>
<dbReference type="SUPFAM" id="SSF56112">
    <property type="entry name" value="Protein kinase-like (PK-like)"/>
    <property type="match status" value="1"/>
</dbReference>
<dbReference type="SMART" id="SM00220">
    <property type="entry name" value="S_TKc"/>
    <property type="match status" value="1"/>
</dbReference>
<evidence type="ECO:0000256" key="6">
    <source>
        <dbReference type="ARBA" id="ARBA00022692"/>
    </source>
</evidence>
<gene>
    <name evidence="18" type="ORF">VNO77_36135</name>
</gene>
<evidence type="ECO:0000256" key="12">
    <source>
        <dbReference type="ARBA" id="ARBA00047899"/>
    </source>
</evidence>
<evidence type="ECO:0000256" key="10">
    <source>
        <dbReference type="ARBA" id="ARBA00022989"/>
    </source>
</evidence>
<dbReference type="EC" id="2.7.11.1" evidence="2"/>
<keyword evidence="10 16" id="KW-1133">Transmembrane helix</keyword>
<evidence type="ECO:0000259" key="17">
    <source>
        <dbReference type="PROSITE" id="PS50011"/>
    </source>
</evidence>
<dbReference type="PANTHER" id="PTHR47984">
    <property type="entry name" value="OS01G0323000 PROTEIN"/>
    <property type="match status" value="1"/>
</dbReference>
<keyword evidence="19" id="KW-1185">Reference proteome</keyword>
<organism evidence="18 19">
    <name type="scientific">Canavalia gladiata</name>
    <name type="common">Sword bean</name>
    <name type="synonym">Dolichos gladiatus</name>
    <dbReference type="NCBI Taxonomy" id="3824"/>
    <lineage>
        <taxon>Eukaryota</taxon>
        <taxon>Viridiplantae</taxon>
        <taxon>Streptophyta</taxon>
        <taxon>Embryophyta</taxon>
        <taxon>Tracheophyta</taxon>
        <taxon>Spermatophyta</taxon>
        <taxon>Magnoliopsida</taxon>
        <taxon>eudicotyledons</taxon>
        <taxon>Gunneridae</taxon>
        <taxon>Pentapetalae</taxon>
        <taxon>rosids</taxon>
        <taxon>fabids</taxon>
        <taxon>Fabales</taxon>
        <taxon>Fabaceae</taxon>
        <taxon>Papilionoideae</taxon>
        <taxon>50 kb inversion clade</taxon>
        <taxon>NPAAA clade</taxon>
        <taxon>indigoferoid/millettioid clade</taxon>
        <taxon>Phaseoleae</taxon>
        <taxon>Canavalia</taxon>
    </lineage>
</organism>
<evidence type="ECO:0000256" key="13">
    <source>
        <dbReference type="ARBA" id="ARBA00048679"/>
    </source>
</evidence>
<evidence type="ECO:0000256" key="4">
    <source>
        <dbReference type="ARBA" id="ARBA00022553"/>
    </source>
</evidence>
<dbReference type="FunFam" id="1.10.510.10:FF:000035">
    <property type="entry name" value="Putative receptor-like serine/threonine-protein kinase"/>
    <property type="match status" value="1"/>
</dbReference>
<comment type="subcellular location">
    <subcellularLocation>
        <location evidence="1">Membrane</location>
        <topology evidence="1">Single-pass membrane protein</topology>
    </subcellularLocation>
</comment>
<reference evidence="18 19" key="1">
    <citation type="submission" date="2024-01" db="EMBL/GenBank/DDBJ databases">
        <title>The genomes of 5 underutilized Papilionoideae crops provide insights into root nodulation and disease resistanc.</title>
        <authorList>
            <person name="Jiang F."/>
        </authorList>
    </citation>
    <scope>NUCLEOTIDE SEQUENCE [LARGE SCALE GENOMIC DNA]</scope>
    <source>
        <strain evidence="18">LVBAO_FW01</strain>
        <tissue evidence="18">Leaves</tissue>
    </source>
</reference>
<dbReference type="FunFam" id="3.30.200.20:FF:000173">
    <property type="entry name" value="Probable serine/threonine-protein kinase At1g01540"/>
    <property type="match status" value="1"/>
</dbReference>
<keyword evidence="6 16" id="KW-0812">Transmembrane</keyword>
<dbReference type="GO" id="GO:0005524">
    <property type="term" value="F:ATP binding"/>
    <property type="evidence" value="ECO:0007669"/>
    <property type="project" value="UniProtKB-UniRule"/>
</dbReference>
<accession>A0AAN9PW24</accession>
<evidence type="ECO:0000256" key="7">
    <source>
        <dbReference type="ARBA" id="ARBA00022741"/>
    </source>
</evidence>
<keyword evidence="3 15" id="KW-0723">Serine/threonine-protein kinase</keyword>
<evidence type="ECO:0000256" key="5">
    <source>
        <dbReference type="ARBA" id="ARBA00022679"/>
    </source>
</evidence>
<keyword evidence="5" id="KW-0808">Transferase</keyword>
<evidence type="ECO:0000256" key="2">
    <source>
        <dbReference type="ARBA" id="ARBA00012513"/>
    </source>
</evidence>
<dbReference type="InterPro" id="IPR000719">
    <property type="entry name" value="Prot_kinase_dom"/>
</dbReference>
<evidence type="ECO:0000256" key="1">
    <source>
        <dbReference type="ARBA" id="ARBA00004167"/>
    </source>
</evidence>
<dbReference type="CDD" id="cd14066">
    <property type="entry name" value="STKc_IRAK"/>
    <property type="match status" value="1"/>
</dbReference>